<dbReference type="EMBL" id="CP003587">
    <property type="protein sequence ID" value="AGY58560.1"/>
    <property type="molecule type" value="Genomic_DNA"/>
</dbReference>
<dbReference type="Pfam" id="PF01925">
    <property type="entry name" value="TauE"/>
    <property type="match status" value="1"/>
</dbReference>
<evidence type="ECO:0000313" key="8">
    <source>
        <dbReference type="Proteomes" id="UP000017396"/>
    </source>
</evidence>
<dbReference type="HOGENOM" id="CLU_045498_1_0_3"/>
<dbReference type="Proteomes" id="UP000017396">
    <property type="component" value="Chromosome"/>
</dbReference>
<accession>U5QLK3</accession>
<evidence type="ECO:0000313" key="7">
    <source>
        <dbReference type="EMBL" id="AGY58560.1"/>
    </source>
</evidence>
<comment type="similarity">
    <text evidence="2 6">Belongs to the 4-toluene sulfonate uptake permease (TSUP) (TC 2.A.102) family.</text>
</comment>
<dbReference type="PANTHER" id="PTHR43701">
    <property type="entry name" value="MEMBRANE TRANSPORTER PROTEIN MJ0441-RELATED"/>
    <property type="match status" value="1"/>
</dbReference>
<dbReference type="OrthoDB" id="5189995at2"/>
<dbReference type="AlphaFoldDB" id="U5QLK3"/>
<feature type="transmembrane region" description="Helical" evidence="6">
    <location>
        <begin position="193"/>
        <end position="211"/>
    </location>
</feature>
<name>U5QLK3_GLOK1</name>
<dbReference type="STRING" id="1183438.GKIL_2314"/>
<dbReference type="InterPro" id="IPR051598">
    <property type="entry name" value="TSUP/Inactive_protease-like"/>
</dbReference>
<evidence type="ECO:0000256" key="6">
    <source>
        <dbReference type="RuleBase" id="RU363041"/>
    </source>
</evidence>
<dbReference type="KEGG" id="glj:GKIL_2314"/>
<proteinExistence type="inferred from homology"/>
<comment type="subcellular location">
    <subcellularLocation>
        <location evidence="6">Cell membrane</location>
        <topology evidence="6">Multi-pass membrane protein</topology>
    </subcellularLocation>
    <subcellularLocation>
        <location evidence="1">Membrane</location>
        <topology evidence="1">Multi-pass membrane protein</topology>
    </subcellularLocation>
</comment>
<gene>
    <name evidence="7" type="ORF">GKIL_2314</name>
</gene>
<reference evidence="7 8" key="1">
    <citation type="journal article" date="2013" name="PLoS ONE">
        <title>Cultivation and Complete Genome Sequencing of Gloeobacter kilaueensis sp. nov., from a Lava Cave in Kilauea Caldera, Hawai'i.</title>
        <authorList>
            <person name="Saw J.H."/>
            <person name="Schatz M."/>
            <person name="Brown M.V."/>
            <person name="Kunkel D.D."/>
            <person name="Foster J.S."/>
            <person name="Shick H."/>
            <person name="Christensen S."/>
            <person name="Hou S."/>
            <person name="Wan X."/>
            <person name="Donachie S.P."/>
        </authorList>
    </citation>
    <scope>NUCLEOTIDE SEQUENCE [LARGE SCALE GENOMIC DNA]</scope>
    <source>
        <strain evidence="8">JS</strain>
    </source>
</reference>
<dbReference type="InterPro" id="IPR002781">
    <property type="entry name" value="TM_pro_TauE-like"/>
</dbReference>
<dbReference type="GO" id="GO:0005886">
    <property type="term" value="C:plasma membrane"/>
    <property type="evidence" value="ECO:0007669"/>
    <property type="project" value="UniProtKB-SubCell"/>
</dbReference>
<keyword evidence="6" id="KW-1003">Cell membrane</keyword>
<dbReference type="eggNOG" id="COG0730">
    <property type="taxonomic scope" value="Bacteria"/>
</dbReference>
<keyword evidence="8" id="KW-1185">Reference proteome</keyword>
<feature type="transmembrane region" description="Helical" evidence="6">
    <location>
        <begin position="243"/>
        <end position="260"/>
    </location>
</feature>
<dbReference type="PATRIC" id="fig|1183438.3.peg.2274"/>
<feature type="transmembrane region" description="Helical" evidence="6">
    <location>
        <begin position="217"/>
        <end position="236"/>
    </location>
</feature>
<protein>
    <recommendedName>
        <fullName evidence="6">Probable membrane transporter protein</fullName>
    </recommendedName>
</protein>
<feature type="transmembrane region" description="Helical" evidence="6">
    <location>
        <begin position="71"/>
        <end position="93"/>
    </location>
</feature>
<evidence type="ECO:0000256" key="5">
    <source>
        <dbReference type="ARBA" id="ARBA00023136"/>
    </source>
</evidence>
<evidence type="ECO:0000256" key="1">
    <source>
        <dbReference type="ARBA" id="ARBA00004141"/>
    </source>
</evidence>
<keyword evidence="5 6" id="KW-0472">Membrane</keyword>
<dbReference type="PANTHER" id="PTHR43701:SF2">
    <property type="entry name" value="MEMBRANE TRANSPORTER PROTEIN YJNA-RELATED"/>
    <property type="match status" value="1"/>
</dbReference>
<feature type="transmembrane region" description="Helical" evidence="6">
    <location>
        <begin position="105"/>
        <end position="129"/>
    </location>
</feature>
<organism evidence="7 8">
    <name type="scientific">Gloeobacter kilaueensis (strain ATCC BAA-2537 / CCAP 1431/1 / ULC 316 / JS1)</name>
    <dbReference type="NCBI Taxonomy" id="1183438"/>
    <lineage>
        <taxon>Bacteria</taxon>
        <taxon>Bacillati</taxon>
        <taxon>Cyanobacteriota</taxon>
        <taxon>Cyanophyceae</taxon>
        <taxon>Gloeobacterales</taxon>
        <taxon>Gloeobacteraceae</taxon>
        <taxon>Gloeobacter</taxon>
    </lineage>
</organism>
<evidence type="ECO:0000256" key="2">
    <source>
        <dbReference type="ARBA" id="ARBA00009142"/>
    </source>
</evidence>
<feature type="transmembrane region" description="Helical" evidence="6">
    <location>
        <begin position="149"/>
        <end position="181"/>
    </location>
</feature>
<keyword evidence="3 6" id="KW-0812">Transmembrane</keyword>
<keyword evidence="4 6" id="KW-1133">Transmembrane helix</keyword>
<evidence type="ECO:0000256" key="4">
    <source>
        <dbReference type="ARBA" id="ARBA00022989"/>
    </source>
</evidence>
<evidence type="ECO:0000256" key="3">
    <source>
        <dbReference type="ARBA" id="ARBA00022692"/>
    </source>
</evidence>
<sequence length="263" mass="27801">MDIKLSLASLLVGIVVGMTGVGGAALMTPLLILVFNIPGSIAIGSDVVSATLMKVVGGYKHWQQGTVDLEVVRWLALGSIPGSFAGIGAIFAARSLGIAQLDMMLIHVVGFVLIGVSSLYLGRLIFSRYLKFKLPDSPKFDLSTTTGRILSMVVGFILGAIVGLTSVGSGSLFAVALLLFFRLDPWKLVGTDIVQAAILLIFTSIGHASLGNINWQLVLPIWLGTVPGVLIGAKLCPLVPKTALQVTLYSLLLMVGWQMLTKI</sequence>